<evidence type="ECO:0000313" key="4">
    <source>
        <dbReference type="Proteomes" id="UP000673552"/>
    </source>
</evidence>
<evidence type="ECO:0000256" key="2">
    <source>
        <dbReference type="SAM" id="Phobius"/>
    </source>
</evidence>
<feature type="compositionally biased region" description="Polar residues" evidence="1">
    <location>
        <begin position="160"/>
        <end position="170"/>
    </location>
</feature>
<feature type="compositionally biased region" description="Low complexity" evidence="1">
    <location>
        <begin position="232"/>
        <end position="248"/>
    </location>
</feature>
<feature type="region of interest" description="Disordered" evidence="1">
    <location>
        <begin position="565"/>
        <end position="610"/>
    </location>
</feature>
<dbReference type="RefSeq" id="XP_067179963.1">
    <property type="nucleotide sequence ID" value="XM_067324292.1"/>
</dbReference>
<dbReference type="EMBL" id="JAFEUZ010000015">
    <property type="protein sequence ID" value="KAG5482857.1"/>
    <property type="molecule type" value="Genomic_DNA"/>
</dbReference>
<feature type="region of interest" description="Disordered" evidence="1">
    <location>
        <begin position="73"/>
        <end position="97"/>
    </location>
</feature>
<accession>A0A836KRG3</accession>
<feature type="region of interest" description="Disordered" evidence="1">
    <location>
        <begin position="1641"/>
        <end position="1671"/>
    </location>
</feature>
<feature type="transmembrane region" description="Helical" evidence="2">
    <location>
        <begin position="1352"/>
        <end position="1374"/>
    </location>
</feature>
<dbReference type="OrthoDB" id="1915931at2759"/>
<feature type="region of interest" description="Disordered" evidence="1">
    <location>
        <begin position="222"/>
        <end position="338"/>
    </location>
</feature>
<feature type="compositionally biased region" description="Polar residues" evidence="1">
    <location>
        <begin position="222"/>
        <end position="231"/>
    </location>
</feature>
<gene>
    <name evidence="3" type="ORF">LSCM1_06889</name>
</gene>
<keyword evidence="4" id="KW-1185">Reference proteome</keyword>
<reference evidence="4" key="2">
    <citation type="journal article" date="2021" name="Sci. Data">
        <title>Chromosome-scale genome sequencing, assembly and annotation of six genomes from subfamily Leishmaniinae.</title>
        <authorList>
            <person name="Almutairi H."/>
            <person name="Urbaniak M.D."/>
            <person name="Bates M.D."/>
            <person name="Jariyapan N."/>
            <person name="Kwakye-Nuako G."/>
            <person name="Thomaz Soccol V."/>
            <person name="Al-Salem W.S."/>
            <person name="Dillon R.J."/>
            <person name="Bates P.A."/>
            <person name="Gatherer D."/>
        </authorList>
    </citation>
    <scope>NUCLEOTIDE SEQUENCE [LARGE SCALE GENOMIC DNA]</scope>
</reference>
<feature type="region of interest" description="Disordered" evidence="1">
    <location>
        <begin position="977"/>
        <end position="1032"/>
    </location>
</feature>
<feature type="compositionally biased region" description="Low complexity" evidence="1">
    <location>
        <begin position="753"/>
        <end position="764"/>
    </location>
</feature>
<feature type="region of interest" description="Disordered" evidence="1">
    <location>
        <begin position="443"/>
        <end position="466"/>
    </location>
</feature>
<feature type="region of interest" description="Disordered" evidence="1">
    <location>
        <begin position="1057"/>
        <end position="1181"/>
    </location>
</feature>
<feature type="transmembrane region" description="Helical" evidence="2">
    <location>
        <begin position="1386"/>
        <end position="1413"/>
    </location>
</feature>
<dbReference type="KEGG" id="lmat:92516804"/>
<comment type="caution">
    <text evidence="3">The sequence shown here is derived from an EMBL/GenBank/DDBJ whole genome shotgun (WGS) entry which is preliminary data.</text>
</comment>
<sequence length="1857" mass="197811">MRGYVDGAPTDEKSGTENVLEATAAIRALVKAAPRTCASSTPETPGAPLTICVGSRSDDQHVQAVARYARLQTRSGSLTARSTEKPGGTGSDSGDAVTLQRPQLSYLPTAHTQFSQDVPNSTGVLYHQRAHCTIAPPPRRAHYVLSYSACGAPPLPPTAMTDSQQQQQHELTQRPVPPSALRVALPDARTRQPPSLQRSANSRALSLTSSTLCAHSVERQASLSTSISQPATQQTRSSSPSLRSPTPLDLTAPPKRHPARCSDTMEAEEAAGDVRSREEEKSAEWRGGGTAAPLKSFQPQLPRRDRSSQSAQQRPRRLSFSGPSAAASEDNFVAESAAEADRLDEACVAPSPSAPHPAVLDSDDGAAGAPAVVQAATNFVGESKPEGVSTLVVEPTLQRMASVTVPPASLTLAGAVVEEPRHLSQPLLPCSAPLMDLGSPVQLRERQRPSLAAPPSMRSRGGGSGEKADGALPCVPLVVPTHESVFFPMGTDVIAPVLLHYLTVAGWSTIAGGRDYFSHRRLRGGEVAGHTVLWLHTAKPRDRFVFLVTPVLNREEAELECDTATAAEQHQRWKPSSIARASQTASGGGGNGSPSPNGAPHGHTRVATPAARWGWDKTAKLLQELRTRVFGESPWFTYTAKAAYACSRITHVDRDDSLSVSDATTPSRDSLSDSSDGSGGDDNDGITGSVGGSRVSSHDALWGSPDTQGSAPSLYLPLPHAQAAATSGGSVHEGNPPYSVSAAPMARQSPRTSPSSVMSVASSPPNLSPLAVGLTLLSPSRKRAATHNTSQDIVSVRSSSALAPPSAGLAPPWDKRHCGIYRSYVWSPVTGTAIAATVTSPATPPHSPSSLIPAVASPKAANTSKLPVGVEVVVVAHADVTAMDYAPRLTSHRLSIEAKAAHTYFFRSLRDALVYYQCEDAMVLMEEQWAAGVTSQIPRPRAATPRYQQQQSDHVSAASCSSERRCAKVRVACSPSHGEPFLREDGESSITVASAPRESPREAAETHARRDGDFREAERRPCGSAAAESSKYDMCGGEAARGSTGVDVDLCRSPFGSHRHRPWPPSPPSQPDLLSNVKSMGSIDDSGSLMPSASTATSPMAAPRRLHHRPPQHPPPSCPRGSPKSSFSMHHGMIATQGRAERSVSRSGTHSSGRAGLSGAISFRPSPSLPRSTAGSRFTTASGSVVPSLGLTVGPQSSGQFPVQPRLTSSHGEVVVSVYTADPVFNTVLRELLVPEQGTHPYTWSVAEQKRLLSMVEVGMPAWSIFYSSTGLPYRRLFRLLYSGLTNLWPLLSLAVGLYDLYKHLPQLKSFMEHTLEPITRWVERRFTIRVSVLVTYLISVAVNIFSSLSSFVAQFYLVQLFSLPIVQLALALLKLPFVIAFDAVWALATTVLATFSLTLQVVRVVVMAPLVLVMNVASLRETCGAALPLAVEGTSMSVKWWRAWVEFWETVASPMKNAARAWWDSMMHFSTSAARRETSIRRWTSPKLEQLAIVVGEVQDCLAINAQLWWSYILLPGIECKVLLSVTLVYMYWLFLGISPELWDEVIYASGARRLPPLRADPSASHASAVSPTIKPASPAASSPFTVTPAADGGVGAQFKGGSLDVCDDSGEAPGSACSASFGSRLFPLFHSWHRDGKSCSSPSSAGMRPPSTACTDKSRTSAGSSGTSPLAVHLQSQQAFSALVAELLLPNMVLELLHHVRGALALGCSGAVAFASRMTTCHAKVVLSNSSGEAFNKVRAVLNTSSQCSWTEALDEVFLRNHTAAEAVALITGVSMGSGREKGQANPLIVHMRRDSSDFFADSAELRRIWQAVVLAKWGDTVGRETPRVAVAAKVEASQDDATAVSNAHVEETRS</sequence>
<evidence type="ECO:0000256" key="1">
    <source>
        <dbReference type="SAM" id="MobiDB-lite"/>
    </source>
</evidence>
<keyword evidence="2" id="KW-1133">Transmembrane helix</keyword>
<feature type="transmembrane region" description="Helical" evidence="2">
    <location>
        <begin position="1327"/>
        <end position="1346"/>
    </location>
</feature>
<feature type="compositionally biased region" description="Polar residues" evidence="1">
    <location>
        <begin position="1169"/>
        <end position="1181"/>
    </location>
</feature>
<keyword evidence="2" id="KW-0812">Transmembrane</keyword>
<feature type="compositionally biased region" description="Polar residues" evidence="1">
    <location>
        <begin position="1654"/>
        <end position="1671"/>
    </location>
</feature>
<organism evidence="3 4">
    <name type="scientific">Leishmania martiniquensis</name>
    <dbReference type="NCBI Taxonomy" id="1580590"/>
    <lineage>
        <taxon>Eukaryota</taxon>
        <taxon>Discoba</taxon>
        <taxon>Euglenozoa</taxon>
        <taxon>Kinetoplastea</taxon>
        <taxon>Metakinetoplastina</taxon>
        <taxon>Trypanosomatida</taxon>
        <taxon>Trypanosomatidae</taxon>
        <taxon>Leishmaniinae</taxon>
        <taxon>Leishmania</taxon>
    </lineage>
</organism>
<name>A0A836KRG3_9TRYP</name>
<feature type="compositionally biased region" description="Low complexity" evidence="1">
    <location>
        <begin position="1090"/>
        <end position="1103"/>
    </location>
</feature>
<proteinExistence type="predicted"/>
<reference evidence="4" key="1">
    <citation type="journal article" date="2021" name="Microbiol. Resour. Announc.">
        <title>LGAAP: Leishmaniinae Genome Assembly and Annotation Pipeline.</title>
        <authorList>
            <person name="Almutairi H."/>
            <person name="Urbaniak M.D."/>
            <person name="Bates M.D."/>
            <person name="Jariyapan N."/>
            <person name="Kwakye-Nuako G."/>
            <person name="Thomaz-Soccol V."/>
            <person name="Al-Salem W.S."/>
            <person name="Dillon R.J."/>
            <person name="Bates P.A."/>
            <person name="Gatherer D."/>
        </authorList>
    </citation>
    <scope>NUCLEOTIDE SEQUENCE [LARGE SCALE GENOMIC DNA]</scope>
</reference>
<feature type="compositionally biased region" description="Basic and acidic residues" evidence="1">
    <location>
        <begin position="998"/>
        <end position="1021"/>
    </location>
</feature>
<feature type="compositionally biased region" description="Low complexity" evidence="1">
    <location>
        <begin position="667"/>
        <end position="676"/>
    </location>
</feature>
<evidence type="ECO:0000313" key="3">
    <source>
        <dbReference type="EMBL" id="KAG5482857.1"/>
    </source>
</evidence>
<feature type="transmembrane region" description="Helical" evidence="2">
    <location>
        <begin position="1280"/>
        <end position="1302"/>
    </location>
</feature>
<dbReference type="GeneID" id="92516804"/>
<dbReference type="PANTHER" id="PTHR34553">
    <property type="entry name" value="OS05G0597400 PROTEIN"/>
    <property type="match status" value="1"/>
</dbReference>
<feature type="region of interest" description="Disordered" evidence="1">
    <location>
        <begin position="155"/>
        <end position="179"/>
    </location>
</feature>
<feature type="compositionally biased region" description="Basic and acidic residues" evidence="1">
    <location>
        <begin position="272"/>
        <end position="284"/>
    </location>
</feature>
<dbReference type="PANTHER" id="PTHR34553:SF4">
    <property type="entry name" value="G1_S-SPECIFIC CYCLIN-E PROTEIN"/>
    <property type="match status" value="1"/>
</dbReference>
<feature type="region of interest" description="Disordered" evidence="1">
    <location>
        <begin position="655"/>
        <end position="764"/>
    </location>
</feature>
<dbReference type="Proteomes" id="UP000673552">
    <property type="component" value="Unassembled WGS sequence"/>
</dbReference>
<protein>
    <recommendedName>
        <fullName evidence="5">Transmembrane protein</fullName>
    </recommendedName>
</protein>
<keyword evidence="2" id="KW-0472">Membrane</keyword>
<evidence type="ECO:0008006" key="5">
    <source>
        <dbReference type="Google" id="ProtNLM"/>
    </source>
</evidence>